<dbReference type="SUPFAM" id="SSF103473">
    <property type="entry name" value="MFS general substrate transporter"/>
    <property type="match status" value="2"/>
</dbReference>
<evidence type="ECO:0000313" key="8">
    <source>
        <dbReference type="EMBL" id="KAG9187609.1"/>
    </source>
</evidence>
<dbReference type="GO" id="GO:0016020">
    <property type="term" value="C:membrane"/>
    <property type="evidence" value="ECO:0007669"/>
    <property type="project" value="UniProtKB-SubCell"/>
</dbReference>
<feature type="transmembrane region" description="Helical" evidence="7">
    <location>
        <begin position="226"/>
        <end position="245"/>
    </location>
</feature>
<feature type="transmembrane region" description="Helical" evidence="7">
    <location>
        <begin position="371"/>
        <end position="392"/>
    </location>
</feature>
<feature type="region of interest" description="Disordered" evidence="6">
    <location>
        <begin position="551"/>
        <end position="613"/>
    </location>
</feature>
<dbReference type="Gene3D" id="1.20.1250.20">
    <property type="entry name" value="MFS general substrate transporter like domains"/>
    <property type="match status" value="1"/>
</dbReference>
<dbReference type="Proteomes" id="UP001199106">
    <property type="component" value="Unassembled WGS sequence"/>
</dbReference>
<dbReference type="PANTHER" id="PTHR11654">
    <property type="entry name" value="OLIGOPEPTIDE TRANSPORTER-RELATED"/>
    <property type="match status" value="1"/>
</dbReference>
<evidence type="ECO:0000256" key="6">
    <source>
        <dbReference type="SAM" id="MobiDB-lite"/>
    </source>
</evidence>
<feature type="transmembrane region" description="Helical" evidence="7">
    <location>
        <begin position="491"/>
        <end position="510"/>
    </location>
</feature>
<name>A0AAD4FHD1_9PLEO</name>
<feature type="transmembrane region" description="Helical" evidence="7">
    <location>
        <begin position="119"/>
        <end position="141"/>
    </location>
</feature>
<keyword evidence="3 7" id="KW-0812">Transmembrane</keyword>
<evidence type="ECO:0008006" key="10">
    <source>
        <dbReference type="Google" id="ProtNLM"/>
    </source>
</evidence>
<feature type="region of interest" description="Disordered" evidence="6">
    <location>
        <begin position="1"/>
        <end position="27"/>
    </location>
</feature>
<dbReference type="AlphaFoldDB" id="A0AAD4FHD1"/>
<evidence type="ECO:0000256" key="5">
    <source>
        <dbReference type="ARBA" id="ARBA00023136"/>
    </source>
</evidence>
<accession>A0AAD4FHD1</accession>
<feature type="transmembrane region" description="Helical" evidence="7">
    <location>
        <begin position="251"/>
        <end position="270"/>
    </location>
</feature>
<evidence type="ECO:0000256" key="2">
    <source>
        <dbReference type="ARBA" id="ARBA00005982"/>
    </source>
</evidence>
<feature type="compositionally biased region" description="Polar residues" evidence="6">
    <location>
        <begin position="595"/>
        <end position="605"/>
    </location>
</feature>
<dbReference type="EMBL" id="JAANER010000007">
    <property type="protein sequence ID" value="KAG9187609.1"/>
    <property type="molecule type" value="Genomic_DNA"/>
</dbReference>
<evidence type="ECO:0000256" key="4">
    <source>
        <dbReference type="ARBA" id="ARBA00022989"/>
    </source>
</evidence>
<feature type="transmembrane region" description="Helical" evidence="7">
    <location>
        <begin position="147"/>
        <end position="172"/>
    </location>
</feature>
<keyword evidence="5 7" id="KW-0472">Membrane</keyword>
<comment type="subcellular location">
    <subcellularLocation>
        <location evidence="1">Membrane</location>
        <topology evidence="1">Multi-pass membrane protein</topology>
    </subcellularLocation>
</comment>
<evidence type="ECO:0000313" key="9">
    <source>
        <dbReference type="Proteomes" id="UP001199106"/>
    </source>
</evidence>
<feature type="transmembrane region" description="Helical" evidence="7">
    <location>
        <begin position="331"/>
        <end position="351"/>
    </location>
</feature>
<comment type="similarity">
    <text evidence="2">Belongs to the major facilitator superfamily. Proton-dependent oligopeptide transporter (POT/PTR) (TC 2.A.17) family.</text>
</comment>
<evidence type="ECO:0000256" key="3">
    <source>
        <dbReference type="ARBA" id="ARBA00022692"/>
    </source>
</evidence>
<feature type="transmembrane region" description="Helical" evidence="7">
    <location>
        <begin position="522"/>
        <end position="541"/>
    </location>
</feature>
<feature type="transmembrane region" description="Helical" evidence="7">
    <location>
        <begin position="37"/>
        <end position="56"/>
    </location>
</feature>
<proteinExistence type="inferred from homology"/>
<dbReference type="GO" id="GO:0022857">
    <property type="term" value="F:transmembrane transporter activity"/>
    <property type="evidence" value="ECO:0007669"/>
    <property type="project" value="InterPro"/>
</dbReference>
<evidence type="ECO:0000256" key="1">
    <source>
        <dbReference type="ARBA" id="ARBA00004141"/>
    </source>
</evidence>
<gene>
    <name evidence="8" type="ORF">G6011_05480</name>
</gene>
<organism evidence="8 9">
    <name type="scientific">Alternaria panax</name>
    <dbReference type="NCBI Taxonomy" id="48097"/>
    <lineage>
        <taxon>Eukaryota</taxon>
        <taxon>Fungi</taxon>
        <taxon>Dikarya</taxon>
        <taxon>Ascomycota</taxon>
        <taxon>Pezizomycotina</taxon>
        <taxon>Dothideomycetes</taxon>
        <taxon>Pleosporomycetidae</taxon>
        <taxon>Pleosporales</taxon>
        <taxon>Pleosporineae</taxon>
        <taxon>Pleosporaceae</taxon>
        <taxon>Alternaria</taxon>
        <taxon>Alternaria sect. Panax</taxon>
    </lineage>
</organism>
<feature type="transmembrane region" description="Helical" evidence="7">
    <location>
        <begin position="461"/>
        <end position="479"/>
    </location>
</feature>
<keyword evidence="9" id="KW-1185">Reference proteome</keyword>
<comment type="caution">
    <text evidence="8">The sequence shown here is derived from an EMBL/GenBank/DDBJ whole genome shotgun (WGS) entry which is preliminary data.</text>
</comment>
<dbReference type="Pfam" id="PF00854">
    <property type="entry name" value="PTR2"/>
    <property type="match status" value="1"/>
</dbReference>
<feature type="transmembrane region" description="Helical" evidence="7">
    <location>
        <begin position="404"/>
        <end position="424"/>
    </location>
</feature>
<dbReference type="InterPro" id="IPR036259">
    <property type="entry name" value="MFS_trans_sf"/>
</dbReference>
<dbReference type="InterPro" id="IPR000109">
    <property type="entry name" value="POT_fam"/>
</dbReference>
<protein>
    <recommendedName>
        <fullName evidence="10">Peptide transporter</fullName>
    </recommendedName>
</protein>
<feature type="transmembrane region" description="Helical" evidence="7">
    <location>
        <begin position="87"/>
        <end position="107"/>
    </location>
</feature>
<sequence>MDGTSDRRVSQASSSASDTKTEHDAPEMRRVSGKIPWQLWVVALIGFWERATFWGLTAPWQNYMEHPRHYDMDHTPGALNLGQITATRIYCGFFIVYFTSPVFIAPLADNHLGQYRTLLISLAVYTLGCLALVISSLPVMLQREAGLPGLIIAMVLIALGGGGTQVTLRSFIANQYTDREPREKTHLAFRYRLLKWTCLSKHFPASFKEEQVVVDSEITLQYIYNLYFWIGNVGALSAFPCVYIERHYGFAPSYALGLGCIVIALLMLVLGKRCFVNPPQEVDVVIPAAKVLSCAVRNGFRMKRADPLYQRTQKGNEVSWSGQFVDEIARALGACRVLLAFIVFYICFDQMQNNLISQASNMNTGSTPNDILPGMNQVGCIVISPFVAYVLNPMLAKRSIYLKAVTRIAIGFCFVALSMLYAALVQHYIYTSPPCFDHPSDCGDSFSVAQYRPSVWIQAPLYFLIATGEVFAMTTAMEYAEKHAPKEMKVLVQAINMLITGMGSALALVIAEGARDPYLTYFYGGLAGGMAFTTVVFYALFRNKDRDDAAADMEKGSREATPIPLNSPSGSRDSDLDVISDPTNTDMNMELTPIPSLQTTNTGRDTTAVPGSC</sequence>
<reference evidence="8" key="1">
    <citation type="submission" date="2021-07" db="EMBL/GenBank/DDBJ databases">
        <title>Genome Resource of American Ginseng Black Spot Pathogen Alternaria panax.</title>
        <authorList>
            <person name="Qiu C."/>
            <person name="Wang W."/>
            <person name="Liu Z."/>
        </authorList>
    </citation>
    <scope>NUCLEOTIDE SEQUENCE</scope>
    <source>
        <strain evidence="8">BNCC115425</strain>
    </source>
</reference>
<keyword evidence="4 7" id="KW-1133">Transmembrane helix</keyword>
<evidence type="ECO:0000256" key="7">
    <source>
        <dbReference type="SAM" id="Phobius"/>
    </source>
</evidence>